<dbReference type="GO" id="GO:0051231">
    <property type="term" value="P:spindle elongation"/>
    <property type="evidence" value="ECO:0007669"/>
    <property type="project" value="TreeGrafter"/>
</dbReference>
<dbReference type="InterPro" id="IPR027417">
    <property type="entry name" value="P-loop_NTPase"/>
</dbReference>
<dbReference type="InterPro" id="IPR010994">
    <property type="entry name" value="RuvA_2-like"/>
</dbReference>
<feature type="region of interest" description="Disordered" evidence="8">
    <location>
        <begin position="257"/>
        <end position="284"/>
    </location>
</feature>
<dbReference type="Gene3D" id="3.40.850.10">
    <property type="entry name" value="Kinesin motor domain"/>
    <property type="match status" value="1"/>
</dbReference>
<keyword evidence="3" id="KW-0547">Nucleotide-binding</keyword>
<reference evidence="10" key="1">
    <citation type="journal article" date="2015" name="Sci. Rep.">
        <title>Tissue- and time-dependent transcription in Ixodes ricinus salivary glands and midguts when blood feeding on the vertebrate host.</title>
        <authorList>
            <person name="Kotsyfakis M."/>
            <person name="Schwarz A."/>
            <person name="Erhart J."/>
            <person name="Ribeiro J.M."/>
        </authorList>
    </citation>
    <scope>NUCLEOTIDE SEQUENCE</scope>
    <source>
        <tissue evidence="10">Salivary gland and midgut</tissue>
    </source>
</reference>
<protein>
    <submittedName>
        <fullName evidence="10">Putative chromosome-associated kinesin kif4</fullName>
    </submittedName>
</protein>
<dbReference type="GO" id="GO:0007018">
    <property type="term" value="P:microtubule-based movement"/>
    <property type="evidence" value="ECO:0007669"/>
    <property type="project" value="InterPro"/>
</dbReference>
<comment type="subcellular location">
    <subcellularLocation>
        <location evidence="1">Cytoplasm</location>
        <location evidence="1">Cytoskeleton</location>
    </subcellularLocation>
</comment>
<dbReference type="GO" id="GO:0005524">
    <property type="term" value="F:ATP binding"/>
    <property type="evidence" value="ECO:0007669"/>
    <property type="project" value="UniProtKB-KW"/>
</dbReference>
<dbReference type="SUPFAM" id="SSF52540">
    <property type="entry name" value="P-loop containing nucleoside triphosphate hydrolases"/>
    <property type="match status" value="1"/>
</dbReference>
<evidence type="ECO:0000313" key="10">
    <source>
        <dbReference type="EMBL" id="JAB81996.1"/>
    </source>
</evidence>
<dbReference type="SUPFAM" id="SSF47781">
    <property type="entry name" value="RuvA domain 2-like"/>
    <property type="match status" value="1"/>
</dbReference>
<dbReference type="InterPro" id="IPR001752">
    <property type="entry name" value="Kinesin_motor_dom"/>
</dbReference>
<name>V5IIW6_IXORI</name>
<feature type="compositionally biased region" description="Low complexity" evidence="8">
    <location>
        <begin position="303"/>
        <end position="313"/>
    </location>
</feature>
<evidence type="ECO:0000256" key="3">
    <source>
        <dbReference type="ARBA" id="ARBA00022741"/>
    </source>
</evidence>
<dbReference type="EMBL" id="GANP01002472">
    <property type="protein sequence ID" value="JAB81996.1"/>
    <property type="molecule type" value="mRNA"/>
</dbReference>
<organism evidence="10">
    <name type="scientific">Ixodes ricinus</name>
    <name type="common">Common tick</name>
    <name type="synonym">Acarus ricinus</name>
    <dbReference type="NCBI Taxonomy" id="34613"/>
    <lineage>
        <taxon>Eukaryota</taxon>
        <taxon>Metazoa</taxon>
        <taxon>Ecdysozoa</taxon>
        <taxon>Arthropoda</taxon>
        <taxon>Chelicerata</taxon>
        <taxon>Arachnida</taxon>
        <taxon>Acari</taxon>
        <taxon>Parasitiformes</taxon>
        <taxon>Ixodida</taxon>
        <taxon>Ixodoidea</taxon>
        <taxon>Ixodidae</taxon>
        <taxon>Ixodinae</taxon>
        <taxon>Ixodes</taxon>
    </lineage>
</organism>
<dbReference type="InterPro" id="IPR027640">
    <property type="entry name" value="Kinesin-like_fam"/>
</dbReference>
<keyword evidence="6" id="KW-0206">Cytoskeleton</keyword>
<evidence type="ECO:0000256" key="5">
    <source>
        <dbReference type="ARBA" id="ARBA00023054"/>
    </source>
</evidence>
<dbReference type="FunFam" id="3.40.850.10:FF:000375">
    <property type="entry name" value="Uncharacterized protein"/>
    <property type="match status" value="1"/>
</dbReference>
<evidence type="ECO:0000256" key="7">
    <source>
        <dbReference type="PROSITE-ProRule" id="PRU00283"/>
    </source>
</evidence>
<feature type="compositionally biased region" description="Basic and acidic residues" evidence="8">
    <location>
        <begin position="271"/>
        <end position="282"/>
    </location>
</feature>
<proteinExistence type="evidence at transcript level"/>
<keyword evidence="5" id="KW-0175">Coiled coil</keyword>
<evidence type="ECO:0000256" key="1">
    <source>
        <dbReference type="ARBA" id="ARBA00004245"/>
    </source>
</evidence>
<feature type="region of interest" description="Disordered" evidence="8">
    <location>
        <begin position="298"/>
        <end position="405"/>
    </location>
</feature>
<keyword evidence="4" id="KW-0067">ATP-binding</keyword>
<dbReference type="SMART" id="SM00129">
    <property type="entry name" value="KISc"/>
    <property type="match status" value="1"/>
</dbReference>
<feature type="compositionally biased region" description="Basic and acidic residues" evidence="8">
    <location>
        <begin position="327"/>
        <end position="346"/>
    </location>
</feature>
<dbReference type="AlphaFoldDB" id="V5IIW6"/>
<dbReference type="PROSITE" id="PS50067">
    <property type="entry name" value="KINESIN_MOTOR_2"/>
    <property type="match status" value="1"/>
</dbReference>
<dbReference type="PANTHER" id="PTHR47969">
    <property type="entry name" value="CHROMOSOME-ASSOCIATED KINESIN KIF4A-RELATED"/>
    <property type="match status" value="1"/>
</dbReference>
<evidence type="ECO:0000256" key="4">
    <source>
        <dbReference type="ARBA" id="ARBA00022840"/>
    </source>
</evidence>
<feature type="domain" description="Kinesin motor" evidence="9">
    <location>
        <begin position="1"/>
        <end position="77"/>
    </location>
</feature>
<sequence length="505" mass="56112">VNINLGLLALGNVINALCSHHGKTLHIPYRDSCLTRLLAESLNGTSHTVMIACISPTASNCMETLKTLRYADRARQIKTKPIINRSNKENLWSRGTPAPTPARWRYTPQTGLKTPRDALVGRQQSCKMASTPEESNVSFSSTTSTMSLLSKMSGISPVVQQTFPLTPLVERVCQRLEQSTFSNLMKKMESFMVQPEKNCVEDDPAPMPLQFGDRTVRARKRKTAKEPHDVSVELEEPAVKIFKAPAADGAVRRRRTTMVLQRRTSRSSGGSDKENNLSKSGEEGTTMIEMDLTLIECTPPQHPASAPQSAVATRTRRRTTMLGQSERVQELGEARRTRTSVSRDPDCNNGTLAEPAPRESACPKQERAANVPQSAIAQRTRRRTTVFTQPQRAQEPAPPRVQRSRRSMFCGPDRSKPCNAPSQKLAGVSIEETQRRHLADSLKLLQTGSEKRLQSFACVGPKTAKMLALHRELKGNFKSFSDIKNVQGLSRNFYKKFMSSNILTA</sequence>
<dbReference type="PANTHER" id="PTHR47969:SF15">
    <property type="entry name" value="CHROMOSOME-ASSOCIATED KINESIN KIF4A-RELATED"/>
    <property type="match status" value="1"/>
</dbReference>
<feature type="non-terminal residue" evidence="10">
    <location>
        <position position="1"/>
    </location>
</feature>
<comment type="caution">
    <text evidence="7">Lacks conserved residue(s) required for the propagation of feature annotation.</text>
</comment>
<evidence type="ECO:0000256" key="8">
    <source>
        <dbReference type="SAM" id="MobiDB-lite"/>
    </source>
</evidence>
<evidence type="ECO:0000256" key="6">
    <source>
        <dbReference type="ARBA" id="ARBA00023212"/>
    </source>
</evidence>
<dbReference type="Gene3D" id="1.10.150.280">
    <property type="entry name" value="AF1531-like domain"/>
    <property type="match status" value="1"/>
</dbReference>
<evidence type="ECO:0000256" key="2">
    <source>
        <dbReference type="ARBA" id="ARBA00022490"/>
    </source>
</evidence>
<comment type="similarity">
    <text evidence="7">Belongs to the TRAFAC class myosin-kinesin ATPase superfamily. Kinesin family.</text>
</comment>
<dbReference type="Pfam" id="PF00225">
    <property type="entry name" value="Kinesin"/>
    <property type="match status" value="1"/>
</dbReference>
<dbReference type="GO" id="GO:0003777">
    <property type="term" value="F:microtubule motor activity"/>
    <property type="evidence" value="ECO:0007669"/>
    <property type="project" value="InterPro"/>
</dbReference>
<dbReference type="GO" id="GO:0007052">
    <property type="term" value="P:mitotic spindle organization"/>
    <property type="evidence" value="ECO:0007669"/>
    <property type="project" value="TreeGrafter"/>
</dbReference>
<keyword evidence="2" id="KW-0963">Cytoplasm</keyword>
<evidence type="ECO:0000259" key="9">
    <source>
        <dbReference type="PROSITE" id="PS50067"/>
    </source>
</evidence>
<accession>V5IIW6</accession>
<dbReference type="GO" id="GO:0008017">
    <property type="term" value="F:microtubule binding"/>
    <property type="evidence" value="ECO:0007669"/>
    <property type="project" value="InterPro"/>
</dbReference>
<dbReference type="GO" id="GO:0005875">
    <property type="term" value="C:microtubule associated complex"/>
    <property type="evidence" value="ECO:0007669"/>
    <property type="project" value="TreeGrafter"/>
</dbReference>
<dbReference type="InterPro" id="IPR036961">
    <property type="entry name" value="Kinesin_motor_dom_sf"/>
</dbReference>